<keyword evidence="1" id="KW-1133">Transmembrane helix</keyword>
<protein>
    <submittedName>
        <fullName evidence="2">Uncharacterized protein</fullName>
    </submittedName>
</protein>
<dbReference type="GeneTree" id="ENSGT00940000154297"/>
<evidence type="ECO:0000256" key="1">
    <source>
        <dbReference type="SAM" id="Phobius"/>
    </source>
</evidence>
<dbReference type="PANTHER" id="PTHR24114:SF37">
    <property type="entry name" value="LEUCINE-RICH REPEAT-CONTAINING PROTEIN 74B"/>
    <property type="match status" value="1"/>
</dbReference>
<dbReference type="Gene3D" id="3.80.10.10">
    <property type="entry name" value="Ribonuclease Inhibitor"/>
    <property type="match status" value="1"/>
</dbReference>
<keyword evidence="1" id="KW-0812">Transmembrane</keyword>
<accession>A0A3B4ZNW7</accession>
<dbReference type="PANTHER" id="PTHR24114">
    <property type="entry name" value="LEUCINE RICH REPEAT FAMILY PROTEIN"/>
    <property type="match status" value="1"/>
</dbReference>
<keyword evidence="1" id="KW-0472">Membrane</keyword>
<name>A0A3B4ZNW7_9TELE</name>
<evidence type="ECO:0000313" key="2">
    <source>
        <dbReference type="Ensembl" id="ENSSPAP00000009920.1"/>
    </source>
</evidence>
<dbReference type="SUPFAM" id="SSF52047">
    <property type="entry name" value="RNI-like"/>
    <property type="match status" value="1"/>
</dbReference>
<proteinExistence type="predicted"/>
<feature type="transmembrane region" description="Helical" evidence="1">
    <location>
        <begin position="14"/>
        <end position="45"/>
    </location>
</feature>
<organism evidence="2">
    <name type="scientific">Stegastes partitus</name>
    <name type="common">bicolor damselfish</name>
    <dbReference type="NCBI Taxonomy" id="144197"/>
    <lineage>
        <taxon>Eukaryota</taxon>
        <taxon>Metazoa</taxon>
        <taxon>Chordata</taxon>
        <taxon>Craniata</taxon>
        <taxon>Vertebrata</taxon>
        <taxon>Euteleostomi</taxon>
        <taxon>Actinopterygii</taxon>
        <taxon>Neopterygii</taxon>
        <taxon>Teleostei</taxon>
        <taxon>Neoteleostei</taxon>
        <taxon>Acanthomorphata</taxon>
        <taxon>Ovalentaria</taxon>
        <taxon>Pomacentridae</taxon>
        <taxon>Stegastes</taxon>
    </lineage>
</organism>
<sequence>MRTLFRISQVWEVIGVSFVCFFFFLVFVVLRQVQLIFLFLIFVFLPHTMWEELKMGNSWTNSYTSLFIYVAGKEETYDTTGRTSYMRACEMLQVAPASYFLQHMQDSELKMMHRGLGPQGTKALAVPLVTNTSILRLNLRDNWMEGMGGAAIAEMLKENCYITGGFTGHSTPRPRPQLSGRPNR</sequence>
<dbReference type="Ensembl" id="ENSSPAT00000010097.1">
    <property type="protein sequence ID" value="ENSSPAP00000009920.1"/>
    <property type="gene ID" value="ENSSPAG00000007554.1"/>
</dbReference>
<dbReference type="InterPro" id="IPR032675">
    <property type="entry name" value="LRR_dom_sf"/>
</dbReference>
<reference evidence="2" key="1">
    <citation type="submission" date="2023-09" db="UniProtKB">
        <authorList>
            <consortium name="Ensembl"/>
        </authorList>
    </citation>
    <scope>IDENTIFICATION</scope>
</reference>
<dbReference type="STRING" id="144197.ENSSPAP00000009920"/>
<dbReference type="InterPro" id="IPR052394">
    <property type="entry name" value="LRR-containing"/>
</dbReference>
<dbReference type="AlphaFoldDB" id="A0A3B4ZNW7"/>